<gene>
    <name evidence="1" type="ORF">CRV2_00011376</name>
</gene>
<sequence length="496" mass="56351">MYKSLYSYSLTRHYPYRWFTPVLAVGGVIAIAGFSLLNVASQGYELTPRSSVNPNQTSSQRDWLSNWPTFLVGAHPSCEDTVIPLQAQIYTNKSAIPYTIESVWKFTDDEQTENLGSLVYHNQPLQQCNISSIFSDIDIQTRSASQMAMLPVGGTVTTTIVCYFGSKEGRTYVQLHGPFDPVGPPHRHYRSFIYSNQSYQANLHWGHSMMRTYWADMMWKFAESNKKRDNRWYNGVVSVDLLPEKQIATEQDIMDKDFLRLDCFLNRRQDPDTRTFIDFCASRRNMTTFTALGGDDVPDLDFWESANNLSKATYFTVLADLGRDDASMPNILSRPALLKDFTQSLAFTRNNLSEAFSWGLHDMGTKSFDPSEFPSVDLTIEPAVLSTTYLCKVRVLKNPANLIMAVLVADIVFVSALWRIYKWAVDTFWVGEAATLPQCACYKPEEVKDGEIKDEEQIALRFIQKDFASNDDHSMEDIARESRSTEQNDSRGDSGA</sequence>
<dbReference type="EMBL" id="CADEHS020000578">
    <property type="protein sequence ID" value="CAG9954763.1"/>
    <property type="molecule type" value="Genomic_DNA"/>
</dbReference>
<dbReference type="Proteomes" id="UP000836387">
    <property type="component" value="Unassembled WGS sequence"/>
</dbReference>
<proteinExistence type="predicted"/>
<name>A0ACA9UNV5_BIOOC</name>
<reference evidence="1" key="1">
    <citation type="submission" date="2020-04" db="EMBL/GenBank/DDBJ databases">
        <authorList>
            <person name="Broberg M."/>
        </authorList>
    </citation>
    <scope>NUCLEOTIDE SEQUENCE</scope>
</reference>
<accession>A0ACA9UNV5</accession>
<keyword evidence="2" id="KW-1185">Reference proteome</keyword>
<evidence type="ECO:0000313" key="1">
    <source>
        <dbReference type="EMBL" id="CAG9954763.1"/>
    </source>
</evidence>
<evidence type="ECO:0000313" key="2">
    <source>
        <dbReference type="Proteomes" id="UP000836387"/>
    </source>
</evidence>
<organism evidence="1 2">
    <name type="scientific">Clonostachys rosea f. rosea IK726</name>
    <dbReference type="NCBI Taxonomy" id="1349383"/>
    <lineage>
        <taxon>Eukaryota</taxon>
        <taxon>Fungi</taxon>
        <taxon>Dikarya</taxon>
        <taxon>Ascomycota</taxon>
        <taxon>Pezizomycotina</taxon>
        <taxon>Sordariomycetes</taxon>
        <taxon>Hypocreomycetidae</taxon>
        <taxon>Hypocreales</taxon>
        <taxon>Bionectriaceae</taxon>
        <taxon>Clonostachys</taxon>
    </lineage>
</organism>
<reference evidence="1" key="2">
    <citation type="submission" date="2021-10" db="EMBL/GenBank/DDBJ databases">
        <authorList>
            <person name="Piombo E."/>
        </authorList>
    </citation>
    <scope>NUCLEOTIDE SEQUENCE</scope>
</reference>
<protein>
    <submittedName>
        <fullName evidence="1">Uncharacterized protein</fullName>
    </submittedName>
</protein>
<comment type="caution">
    <text evidence="1">The sequence shown here is derived from an EMBL/GenBank/DDBJ whole genome shotgun (WGS) entry which is preliminary data.</text>
</comment>